<comment type="subcellular location">
    <subcellularLocation>
        <location evidence="1">Nucleus</location>
    </subcellularLocation>
</comment>
<dbReference type="GO" id="GO:0046695">
    <property type="term" value="C:SLIK (SAGA-like) complex"/>
    <property type="evidence" value="ECO:0007669"/>
    <property type="project" value="InterPro"/>
</dbReference>
<dbReference type="InterPro" id="IPR037796">
    <property type="entry name" value="TAF6"/>
</dbReference>
<dbReference type="FunFam" id="1.10.20.10:FF:000030">
    <property type="entry name" value="Transcription initiation factor TFIID subunit 6"/>
    <property type="match status" value="1"/>
</dbReference>
<dbReference type="EMBL" id="JAAOIC020000041">
    <property type="protein sequence ID" value="KAG8038692.1"/>
    <property type="molecule type" value="Genomic_DNA"/>
</dbReference>
<dbReference type="GO" id="GO:0005669">
    <property type="term" value="C:transcription factor TFIID complex"/>
    <property type="evidence" value="ECO:0007669"/>
    <property type="project" value="InterPro"/>
</dbReference>
<evidence type="ECO:0000256" key="2">
    <source>
        <dbReference type="ARBA" id="ARBA00007688"/>
    </source>
</evidence>
<feature type="domain" description="TATA box binding protein associated factor (TAF) histone-like fold" evidence="7">
    <location>
        <begin position="10"/>
        <end position="74"/>
    </location>
</feature>
<dbReference type="GO" id="GO:0016251">
    <property type="term" value="F:RNA polymerase II general transcription initiation factor activity"/>
    <property type="evidence" value="ECO:0007669"/>
    <property type="project" value="InterPro"/>
</dbReference>
<dbReference type="GO" id="GO:0003713">
    <property type="term" value="F:transcription coactivator activity"/>
    <property type="evidence" value="ECO:0007669"/>
    <property type="project" value="TreeGrafter"/>
</dbReference>
<dbReference type="PANTHER" id="PTHR10221:SF9">
    <property type="entry name" value="TRANSCRIPTION INITIATION FACTOR TFIID SUBUNIT 6"/>
    <property type="match status" value="1"/>
</dbReference>
<evidence type="ECO:0000259" key="7">
    <source>
        <dbReference type="SMART" id="SM00803"/>
    </source>
</evidence>
<dbReference type="Proteomes" id="UP000729913">
    <property type="component" value="Unassembled WGS sequence"/>
</dbReference>
<organism evidence="8 9">
    <name type="scientific">Cotesia typhae</name>
    <dbReference type="NCBI Taxonomy" id="2053667"/>
    <lineage>
        <taxon>Eukaryota</taxon>
        <taxon>Metazoa</taxon>
        <taxon>Ecdysozoa</taxon>
        <taxon>Arthropoda</taxon>
        <taxon>Hexapoda</taxon>
        <taxon>Insecta</taxon>
        <taxon>Pterygota</taxon>
        <taxon>Neoptera</taxon>
        <taxon>Endopterygota</taxon>
        <taxon>Hymenoptera</taxon>
        <taxon>Apocrita</taxon>
        <taxon>Ichneumonoidea</taxon>
        <taxon>Braconidae</taxon>
        <taxon>Microgastrinae</taxon>
        <taxon>Cotesia</taxon>
    </lineage>
</organism>
<dbReference type="Pfam" id="PF07571">
    <property type="entry name" value="TAF6_C"/>
    <property type="match status" value="1"/>
</dbReference>
<dbReference type="FunFam" id="1.25.40.770:FF:000001">
    <property type="entry name" value="Transcription initiation factor TFIID subunit 6"/>
    <property type="match status" value="1"/>
</dbReference>
<gene>
    <name evidence="8" type="ORF">G9C98_000247</name>
</gene>
<dbReference type="Pfam" id="PF02969">
    <property type="entry name" value="TAF"/>
    <property type="match status" value="1"/>
</dbReference>
<keyword evidence="5" id="KW-0539">Nucleus</keyword>
<reference evidence="8" key="1">
    <citation type="submission" date="2020-03" db="EMBL/GenBank/DDBJ databases">
        <authorList>
            <person name="Chebbi M.A."/>
            <person name="Drezen J.M."/>
        </authorList>
    </citation>
    <scope>NUCLEOTIDE SEQUENCE</scope>
    <source>
        <tissue evidence="8">Whole body</tissue>
    </source>
</reference>
<dbReference type="SMART" id="SM00803">
    <property type="entry name" value="TAF"/>
    <property type="match status" value="1"/>
</dbReference>
<dbReference type="CDD" id="cd08050">
    <property type="entry name" value="TAF6C"/>
    <property type="match status" value="1"/>
</dbReference>
<evidence type="ECO:0000256" key="3">
    <source>
        <dbReference type="ARBA" id="ARBA00023015"/>
    </source>
</evidence>
<dbReference type="AlphaFoldDB" id="A0A8J5R1P6"/>
<sequence length="456" mass="51395">MAEKEFFYGTSLSLESMKVIAESIGVDNLPDDAAKDLAEDVSCRLKHIIQDAAKFMRHGNRRKLLPYDINRALKIKNLERILGFNGKEHIQFQSKGNTDRVVHFIEEKKLDLQEIISQASEESFKKLPLDVTLRVHWLAIDGIQPDVPENPALIKPEIIDSDSSNDELNVKPLPKIKELGELIKRPQKLRRVEIVKVKELAANELSAEQQLYYQKITEACMSNNEKLRVIALQSLSVDPGLHEILARMCTFITEGVKVNVVERNLSFLIYLMRMMKALLDNPNLYLGKYLHEIIPTIATCLVAQQLSVRPEIDNHWAIREFASRALAQICRNFNNSVNNIQMRIFEMLSQALTNNNTSLASLYGAIFGLCALGPEAIKNSVIPNIKFISKRIDIVLEGEASLSDGIAAGRVKDALLKTVIPVLKVERSPPDFLEEYKQDYGSLGQILCSSIAFSRS</sequence>
<evidence type="ECO:0000313" key="9">
    <source>
        <dbReference type="Proteomes" id="UP000729913"/>
    </source>
</evidence>
<proteinExistence type="inferred from homology"/>
<accession>A0A8J5R1P6</accession>
<dbReference type="GO" id="GO:0000124">
    <property type="term" value="C:SAGA complex"/>
    <property type="evidence" value="ECO:0007669"/>
    <property type="project" value="InterPro"/>
</dbReference>
<comment type="similarity">
    <text evidence="2">Belongs to the TAF6 family.</text>
</comment>
<comment type="caution">
    <text evidence="8">The sequence shown here is derived from an EMBL/GenBank/DDBJ whole genome shotgun (WGS) entry which is preliminary data.</text>
</comment>
<protein>
    <recommendedName>
        <fullName evidence="6">Transcription initiation factor TFIID subunit 6</fullName>
    </recommendedName>
</protein>
<evidence type="ECO:0000256" key="6">
    <source>
        <dbReference type="ARBA" id="ARBA00040091"/>
    </source>
</evidence>
<dbReference type="PANTHER" id="PTHR10221">
    <property type="entry name" value="TRANSCRIPTION INITIATION FACTOR TFIID SUBUNIT 6"/>
    <property type="match status" value="1"/>
</dbReference>
<dbReference type="CDD" id="cd22931">
    <property type="entry name" value="HFD_TAF6"/>
    <property type="match status" value="1"/>
</dbReference>
<dbReference type="GO" id="GO:0051123">
    <property type="term" value="P:RNA polymerase II preinitiation complex assembly"/>
    <property type="evidence" value="ECO:0007669"/>
    <property type="project" value="TreeGrafter"/>
</dbReference>
<reference evidence="8" key="2">
    <citation type="submission" date="2021-04" db="EMBL/GenBank/DDBJ databases">
        <title>Genome-wide patterns of bracovirus chromosomal integration into multiple host tissues during parasitism.</title>
        <authorList>
            <person name="Chebbi M.A.C."/>
        </authorList>
    </citation>
    <scope>NUCLEOTIDE SEQUENCE</scope>
    <source>
        <tissue evidence="8">Whole body</tissue>
    </source>
</reference>
<dbReference type="InterPro" id="IPR004823">
    <property type="entry name" value="TAF_TATA-bd_Histone-like_dom"/>
</dbReference>
<evidence type="ECO:0000256" key="4">
    <source>
        <dbReference type="ARBA" id="ARBA00023163"/>
    </source>
</evidence>
<name>A0A8J5R1P6_9HYME</name>
<evidence type="ECO:0000256" key="1">
    <source>
        <dbReference type="ARBA" id="ARBA00004123"/>
    </source>
</evidence>
<evidence type="ECO:0000313" key="8">
    <source>
        <dbReference type="EMBL" id="KAG8038692.1"/>
    </source>
</evidence>
<dbReference type="InterPro" id="IPR011442">
    <property type="entry name" value="TAF6_C"/>
</dbReference>
<keyword evidence="4" id="KW-0804">Transcription</keyword>
<keyword evidence="9" id="KW-1185">Reference proteome</keyword>
<evidence type="ECO:0000256" key="5">
    <source>
        <dbReference type="ARBA" id="ARBA00023242"/>
    </source>
</evidence>
<dbReference type="OrthoDB" id="361039at2759"/>
<keyword evidence="3" id="KW-0805">Transcription regulation</keyword>